<dbReference type="EMBL" id="AP019376">
    <property type="protein sequence ID" value="BBH88057.1"/>
    <property type="molecule type" value="Genomic_DNA"/>
</dbReference>
<dbReference type="GO" id="GO:0005524">
    <property type="term" value="F:ATP binding"/>
    <property type="evidence" value="ECO:0007669"/>
    <property type="project" value="InterPro"/>
</dbReference>
<organism evidence="2">
    <name type="scientific">Thermosporothrix sp. COM3</name>
    <dbReference type="NCBI Taxonomy" id="2490863"/>
    <lineage>
        <taxon>Bacteria</taxon>
        <taxon>Bacillati</taxon>
        <taxon>Chloroflexota</taxon>
        <taxon>Ktedonobacteria</taxon>
        <taxon>Ktedonobacterales</taxon>
        <taxon>Thermosporotrichaceae</taxon>
        <taxon>Thermosporothrix</taxon>
    </lineage>
</organism>
<accession>A0A455SHU7</accession>
<name>A0A455SHU7_9CHLR</name>
<reference evidence="2" key="1">
    <citation type="submission" date="2018-12" db="EMBL/GenBank/DDBJ databases">
        <title>Novel natural products biosynthetic potential of the class Ktedonobacteria.</title>
        <authorList>
            <person name="Zheng Y."/>
            <person name="Saitou A."/>
            <person name="Wang C.M."/>
            <person name="Toyoda A."/>
            <person name="Minakuchi Y."/>
            <person name="Sekiguchi Y."/>
            <person name="Ueda K."/>
            <person name="Takano H."/>
            <person name="Sakai Y."/>
            <person name="Yokota A."/>
            <person name="Yabe S."/>
        </authorList>
    </citation>
    <scope>NUCLEOTIDE SEQUENCE</scope>
    <source>
        <strain evidence="2">COM3</strain>
    </source>
</reference>
<gene>
    <name evidence="2" type="ORF">KTC_28080</name>
</gene>
<dbReference type="InterPro" id="IPR027417">
    <property type="entry name" value="P-loop_NTPase"/>
</dbReference>
<dbReference type="SUPFAM" id="SSF52540">
    <property type="entry name" value="P-loop containing nucleoside triphosphate hydrolases"/>
    <property type="match status" value="1"/>
</dbReference>
<proteinExistence type="predicted"/>
<dbReference type="InterPro" id="IPR002611">
    <property type="entry name" value="IstB_ATP-bd"/>
</dbReference>
<dbReference type="AlphaFoldDB" id="A0A455SHU7"/>
<evidence type="ECO:0000313" key="2">
    <source>
        <dbReference type="EMBL" id="BBH88057.1"/>
    </source>
</evidence>
<dbReference type="Pfam" id="PF01695">
    <property type="entry name" value="IstB_IS21"/>
    <property type="match status" value="1"/>
</dbReference>
<protein>
    <recommendedName>
        <fullName evidence="1">IstB-like ATP-binding domain-containing protein</fullName>
    </recommendedName>
</protein>
<feature type="domain" description="IstB-like ATP-binding" evidence="1">
    <location>
        <begin position="24"/>
        <end position="78"/>
    </location>
</feature>
<sequence>MPRYRQATFERFDASVPGAAEAYTAALAYAEQPGGWLVLLGSNGCGKTHLAVAIAHERLAAGEREVFLTVPDHLRPMRRQPMMSCLRASGRWSCWCSMIWGAEQRTP</sequence>
<dbReference type="Gene3D" id="3.40.50.300">
    <property type="entry name" value="P-loop containing nucleotide triphosphate hydrolases"/>
    <property type="match status" value="1"/>
</dbReference>
<evidence type="ECO:0000259" key="1">
    <source>
        <dbReference type="Pfam" id="PF01695"/>
    </source>
</evidence>